<evidence type="ECO:0000256" key="1">
    <source>
        <dbReference type="ARBA" id="ARBA00022801"/>
    </source>
</evidence>
<dbReference type="PANTHER" id="PTHR10272">
    <property type="entry name" value="PLATELET-ACTIVATING FACTOR ACETYLHYDROLASE"/>
    <property type="match status" value="1"/>
</dbReference>
<dbReference type="InterPro" id="IPR010802">
    <property type="entry name" value="DUF1400"/>
</dbReference>
<evidence type="ECO:0000313" key="5">
    <source>
        <dbReference type="EMBL" id="BAC88826.1"/>
    </source>
</evidence>
<protein>
    <submittedName>
        <fullName evidence="5">Glr0885 protein</fullName>
    </submittedName>
</protein>
<dbReference type="Proteomes" id="UP000000557">
    <property type="component" value="Chromosome"/>
</dbReference>
<dbReference type="STRING" id="251221.gene:10758363"/>
<organism evidence="5 6">
    <name type="scientific">Gloeobacter violaceus (strain ATCC 29082 / PCC 7421)</name>
    <dbReference type="NCBI Taxonomy" id="251221"/>
    <lineage>
        <taxon>Bacteria</taxon>
        <taxon>Bacillati</taxon>
        <taxon>Cyanobacteriota</taxon>
        <taxon>Cyanophyceae</taxon>
        <taxon>Gloeobacterales</taxon>
        <taxon>Gloeobacteraceae</taxon>
        <taxon>Gloeobacter</taxon>
    </lineage>
</organism>
<dbReference type="KEGG" id="gvi:glr0885"/>
<dbReference type="EnsemblBacteria" id="BAC88826">
    <property type="protein sequence ID" value="BAC88826"/>
    <property type="gene ID" value="BAC88826"/>
</dbReference>
<name>Q7NM82_GLOVI</name>
<dbReference type="Gene3D" id="3.40.50.1820">
    <property type="entry name" value="alpha/beta hydrolase"/>
    <property type="match status" value="1"/>
</dbReference>
<evidence type="ECO:0000256" key="2">
    <source>
        <dbReference type="ARBA" id="ARBA00022963"/>
    </source>
</evidence>
<dbReference type="Pfam" id="PF07176">
    <property type="entry name" value="DUF1400"/>
    <property type="match status" value="1"/>
</dbReference>
<dbReference type="GO" id="GO:0016042">
    <property type="term" value="P:lipid catabolic process"/>
    <property type="evidence" value="ECO:0007669"/>
    <property type="project" value="UniProtKB-KW"/>
</dbReference>
<dbReference type="Pfam" id="PF03403">
    <property type="entry name" value="PAF-AH_p_II"/>
    <property type="match status" value="1"/>
</dbReference>
<dbReference type="InParanoid" id="Q7NM82"/>
<reference evidence="5 6" key="2">
    <citation type="journal article" date="2003" name="DNA Res.">
        <title>Complete genome structure of Gloeobacter violaceus PCC 7421, a cyanobacterium that lacks thylakoids (supplement).</title>
        <authorList>
            <person name="Nakamura Y."/>
            <person name="Kaneko T."/>
            <person name="Sato S."/>
            <person name="Mimuro M."/>
            <person name="Miyashita H."/>
            <person name="Tsuchiya T."/>
            <person name="Sasamoto S."/>
            <person name="Watanabe A."/>
            <person name="Kawashima K."/>
            <person name="Kishida Y."/>
            <person name="Kiyokawa C."/>
            <person name="Kohara M."/>
            <person name="Matsumoto M."/>
            <person name="Matsuno A."/>
            <person name="Nakazaki N."/>
            <person name="Shimpo S."/>
            <person name="Takeuchi C."/>
            <person name="Yamada M."/>
            <person name="Tabata S."/>
        </authorList>
    </citation>
    <scope>NUCLEOTIDE SEQUENCE [LARGE SCALE GENOMIC DNA]</scope>
    <source>
        <strain evidence="6">ATCC 29082 / PCC 7421</strain>
    </source>
</reference>
<dbReference type="PANTHER" id="PTHR10272:SF13">
    <property type="entry name" value="POLY(ETHYLENE TEREPHTHALATE) HYDROLASE"/>
    <property type="match status" value="1"/>
</dbReference>
<dbReference type="HOGENOM" id="CLU_029435_0_0_3"/>
<reference evidence="5 6" key="1">
    <citation type="journal article" date="2003" name="DNA Res.">
        <title>Complete genome structure of Gloeobacter violaceus PCC 7421, a cyanobacterium that lacks thylakoids.</title>
        <authorList>
            <person name="Nakamura Y."/>
            <person name="Kaneko T."/>
            <person name="Sato S."/>
            <person name="Mimuro M."/>
            <person name="Miyashita H."/>
            <person name="Tsuchiya T."/>
            <person name="Sasamoto S."/>
            <person name="Watanabe A."/>
            <person name="Kawashima K."/>
            <person name="Kishida Y."/>
            <person name="Kiyokawa C."/>
            <person name="Kohara M."/>
            <person name="Matsumoto M."/>
            <person name="Matsuno A."/>
            <person name="Nakazaki N."/>
            <person name="Shimpo S."/>
            <person name="Takeuchi C."/>
            <person name="Yamada M."/>
            <person name="Tabata S."/>
        </authorList>
    </citation>
    <scope>NUCLEOTIDE SEQUENCE [LARGE SCALE GENOMIC DNA]</scope>
    <source>
        <strain evidence="6">ATCC 29082 / PCC 7421</strain>
    </source>
</reference>
<sequence>MRKQARMRNFRRRLTQVGGGLLGAVLCAVPADAAERIFFNYGLLGLSLPVTELETYTRTGVMSERMAFLASLAGAKDVVGLRDALNTPLPFSQAQVAQLTYTPLGERTLQRIGNLLRTDADNNSFLALRAASILAAGDPQGLTLLNFLRYYPLQTLRIDVAFGAQLAVEVGNAFDLGETTFSAIEKQADAAPPAPPPPANLGDPRPAGPLGFQVRSLVFANPRYAGAQAWLRQASTPMIAADVYLPEGLGRPAPVVVISHGLASDRTTFAYLARHLASWGFAAAVLDHPGSDKQLAASIFSGSATSSGPGEFIARPQYVSSLLDELERLVRTDPTWRGRLDPKQAGIAGQSLGGYTALASGGAGIDKETVRLGCEKSDRLGDIVNPSLLLECGALALPTSAPTQLGDARIKAIFAVNPIGVALFGRKELARIAVPTLIVSANKDAFARPLLEQLLPFSVLTTSEKYLVLARNATHFTPAIDPTETQSVLPIPAQFVGPSPEPYFFAALNALSLAFFKTHLAGETAYRAFLQPGYVRSLSQEPFGFSLVNALDSPEVQRLIELERQKQFRVIQADN</sequence>
<evidence type="ECO:0000256" key="3">
    <source>
        <dbReference type="ARBA" id="ARBA00023098"/>
    </source>
</evidence>
<dbReference type="eggNOG" id="COG4188">
    <property type="taxonomic scope" value="Bacteria"/>
</dbReference>
<dbReference type="ESTHER" id="glovi-q7nm82">
    <property type="family name" value="Duf_1400"/>
</dbReference>
<evidence type="ECO:0000313" key="6">
    <source>
        <dbReference type="Proteomes" id="UP000000557"/>
    </source>
</evidence>
<dbReference type="InterPro" id="IPR029058">
    <property type="entry name" value="AB_hydrolase_fold"/>
</dbReference>
<keyword evidence="2" id="KW-0442">Lipid degradation</keyword>
<evidence type="ECO:0000259" key="4">
    <source>
        <dbReference type="Pfam" id="PF07176"/>
    </source>
</evidence>
<feature type="domain" description="DUF1400" evidence="4">
    <location>
        <begin position="33"/>
        <end position="159"/>
    </location>
</feature>
<keyword evidence="6" id="KW-1185">Reference proteome</keyword>
<keyword evidence="1" id="KW-0378">Hydrolase</keyword>
<dbReference type="AlphaFoldDB" id="Q7NM82"/>
<keyword evidence="3" id="KW-0443">Lipid metabolism</keyword>
<dbReference type="SUPFAM" id="SSF53474">
    <property type="entry name" value="alpha/beta-Hydrolases"/>
    <property type="match status" value="1"/>
</dbReference>
<dbReference type="OrthoDB" id="422423at2"/>
<dbReference type="PATRIC" id="fig|251221.4.peg.904"/>
<dbReference type="GO" id="GO:0003847">
    <property type="term" value="F:1-alkyl-2-acetylglycerophosphocholine esterase activity"/>
    <property type="evidence" value="ECO:0000318"/>
    <property type="project" value="GO_Central"/>
</dbReference>
<dbReference type="EMBL" id="BA000045">
    <property type="protein sequence ID" value="BAC88826.1"/>
    <property type="molecule type" value="Genomic_DNA"/>
</dbReference>
<proteinExistence type="predicted"/>
<dbReference type="PhylomeDB" id="Q7NM82"/>
<accession>Q7NM82</accession>
<gene>
    <name evidence="5" type="ordered locus">glr0885</name>
</gene>